<keyword evidence="2" id="KW-1185">Reference proteome</keyword>
<dbReference type="Proteomes" id="UP001430953">
    <property type="component" value="Unassembled WGS sequence"/>
</dbReference>
<name>A0AAW2GS75_9HYME</name>
<reference evidence="1 2" key="1">
    <citation type="submission" date="2023-03" db="EMBL/GenBank/DDBJ databases">
        <title>High recombination rates correlate with genetic variation in Cardiocondyla obscurior ants.</title>
        <authorList>
            <person name="Errbii M."/>
        </authorList>
    </citation>
    <scope>NUCLEOTIDE SEQUENCE [LARGE SCALE GENOMIC DNA]</scope>
    <source>
        <strain evidence="1">Alpha-2009</strain>
        <tissue evidence="1">Whole body</tissue>
    </source>
</reference>
<sequence>MAPVLAERETIIRRILFSLYVRPAVKIFPVSAMIERLPSPPSSFSPSRLFIASWPLNANQRDARVGGVGRLRFVEGDRRRRDRESLRI</sequence>
<dbReference type="EMBL" id="JADYXP020000002">
    <property type="protein sequence ID" value="KAL0130144.1"/>
    <property type="molecule type" value="Genomic_DNA"/>
</dbReference>
<accession>A0AAW2GS75</accession>
<protein>
    <submittedName>
        <fullName evidence="1">Uncharacterized protein</fullName>
    </submittedName>
</protein>
<proteinExistence type="predicted"/>
<gene>
    <name evidence="1" type="ORF">PUN28_002029</name>
</gene>
<comment type="caution">
    <text evidence="1">The sequence shown here is derived from an EMBL/GenBank/DDBJ whole genome shotgun (WGS) entry which is preliminary data.</text>
</comment>
<evidence type="ECO:0000313" key="2">
    <source>
        <dbReference type="Proteomes" id="UP001430953"/>
    </source>
</evidence>
<dbReference type="AlphaFoldDB" id="A0AAW2GS75"/>
<organism evidence="1 2">
    <name type="scientific">Cardiocondyla obscurior</name>
    <dbReference type="NCBI Taxonomy" id="286306"/>
    <lineage>
        <taxon>Eukaryota</taxon>
        <taxon>Metazoa</taxon>
        <taxon>Ecdysozoa</taxon>
        <taxon>Arthropoda</taxon>
        <taxon>Hexapoda</taxon>
        <taxon>Insecta</taxon>
        <taxon>Pterygota</taxon>
        <taxon>Neoptera</taxon>
        <taxon>Endopterygota</taxon>
        <taxon>Hymenoptera</taxon>
        <taxon>Apocrita</taxon>
        <taxon>Aculeata</taxon>
        <taxon>Formicoidea</taxon>
        <taxon>Formicidae</taxon>
        <taxon>Myrmicinae</taxon>
        <taxon>Cardiocondyla</taxon>
    </lineage>
</organism>
<evidence type="ECO:0000313" key="1">
    <source>
        <dbReference type="EMBL" id="KAL0130144.1"/>
    </source>
</evidence>